<organism evidence="10 11">
    <name type="scientific">Rhizobium leguminosarum bv. trifolii WSM2297</name>
    <dbReference type="NCBI Taxonomy" id="754762"/>
    <lineage>
        <taxon>Bacteria</taxon>
        <taxon>Pseudomonadati</taxon>
        <taxon>Pseudomonadota</taxon>
        <taxon>Alphaproteobacteria</taxon>
        <taxon>Hyphomicrobiales</taxon>
        <taxon>Rhizobiaceae</taxon>
        <taxon>Rhizobium/Agrobacterium group</taxon>
        <taxon>Rhizobium</taxon>
    </lineage>
</organism>
<dbReference type="HOGENOM" id="CLU_039820_0_0_5"/>
<feature type="transmembrane region" description="Helical" evidence="8">
    <location>
        <begin position="304"/>
        <end position="322"/>
    </location>
</feature>
<keyword evidence="6 8" id="KW-1133">Transmembrane helix</keyword>
<keyword evidence="4" id="KW-0808">Transferase</keyword>
<dbReference type="GO" id="GO:0005886">
    <property type="term" value="C:plasma membrane"/>
    <property type="evidence" value="ECO:0007669"/>
    <property type="project" value="UniProtKB-SubCell"/>
</dbReference>
<evidence type="ECO:0000256" key="1">
    <source>
        <dbReference type="ARBA" id="ARBA00004651"/>
    </source>
</evidence>
<comment type="subcellular location">
    <subcellularLocation>
        <location evidence="1">Cell membrane</location>
        <topology evidence="1">Multi-pass membrane protein</topology>
    </subcellularLocation>
</comment>
<evidence type="ECO:0000256" key="5">
    <source>
        <dbReference type="ARBA" id="ARBA00022692"/>
    </source>
</evidence>
<evidence type="ECO:0000256" key="3">
    <source>
        <dbReference type="ARBA" id="ARBA00022676"/>
    </source>
</evidence>
<feature type="transmembrane region" description="Helical" evidence="8">
    <location>
        <begin position="142"/>
        <end position="160"/>
    </location>
</feature>
<dbReference type="Proteomes" id="UP000005732">
    <property type="component" value="Unassembled WGS sequence"/>
</dbReference>
<evidence type="ECO:0000256" key="6">
    <source>
        <dbReference type="ARBA" id="ARBA00022989"/>
    </source>
</evidence>
<feature type="transmembrane region" description="Helical" evidence="8">
    <location>
        <begin position="361"/>
        <end position="384"/>
    </location>
</feature>
<dbReference type="AlphaFoldDB" id="J0KMJ0"/>
<feature type="domain" description="Glycosyltransferase RgtA/B/C/D-like" evidence="9">
    <location>
        <begin position="67"/>
        <end position="228"/>
    </location>
</feature>
<dbReference type="EMBL" id="JH719395">
    <property type="protein sequence ID" value="EJC78584.1"/>
    <property type="molecule type" value="Genomic_DNA"/>
</dbReference>
<dbReference type="InterPro" id="IPR038731">
    <property type="entry name" value="RgtA/B/C-like"/>
</dbReference>
<keyword evidence="2" id="KW-1003">Cell membrane</keyword>
<feature type="transmembrane region" description="Helical" evidence="8">
    <location>
        <begin position="209"/>
        <end position="229"/>
    </location>
</feature>
<dbReference type="GO" id="GO:0009103">
    <property type="term" value="P:lipopolysaccharide biosynthetic process"/>
    <property type="evidence" value="ECO:0007669"/>
    <property type="project" value="UniProtKB-ARBA"/>
</dbReference>
<evidence type="ECO:0000256" key="8">
    <source>
        <dbReference type="SAM" id="Phobius"/>
    </source>
</evidence>
<evidence type="ECO:0000313" key="10">
    <source>
        <dbReference type="EMBL" id="EJC78584.1"/>
    </source>
</evidence>
<feature type="transmembrane region" description="Helical" evidence="8">
    <location>
        <begin position="21"/>
        <end position="42"/>
    </location>
</feature>
<feature type="transmembrane region" description="Helical" evidence="8">
    <location>
        <begin position="166"/>
        <end position="197"/>
    </location>
</feature>
<dbReference type="Pfam" id="PF13231">
    <property type="entry name" value="PMT_2"/>
    <property type="match status" value="1"/>
</dbReference>
<evidence type="ECO:0000256" key="7">
    <source>
        <dbReference type="ARBA" id="ARBA00023136"/>
    </source>
</evidence>
<protein>
    <recommendedName>
        <fullName evidence="9">Glycosyltransferase RgtA/B/C/D-like domain-containing protein</fullName>
    </recommendedName>
</protein>
<evidence type="ECO:0000256" key="2">
    <source>
        <dbReference type="ARBA" id="ARBA00022475"/>
    </source>
</evidence>
<evidence type="ECO:0000313" key="11">
    <source>
        <dbReference type="Proteomes" id="UP000005732"/>
    </source>
</evidence>
<sequence length="509" mass="55947">MATAPCRLDVEIEVKRITRSITTASIFLAVYFLLNIVLRISLPHTLDLDEAEQAFYSQYLLAGYGPQPPFYNWIQYAIVSVTGISMWVLSVPKNIILFGCYFFYGLAAREVLKHRSLAAVAMLSLITLPQVGLMAQRELTHTVALLFATSLFLFGFFRTLRQPTIASFLVIGIATGIGLISKYNFAILPFATFIAVLPDREWRSRLIDWRLLPAIAIAILIILPHALWLPDNLASASGPTLERMTAEHEAAAGLPRIGQGLLSLVIAVIGFVALPIVVIAAAFRRDFFRALSSTNPMIRVIERMMIVSLIAFAGVVVFAGASDIHERWLDPCLLVLLIYLFLKLETAGLDLSAGLARFRPVVPVFMVVILAILLLRIVAIQYVGTYTRTNVPFSGYAAELTATRKPVLIVAGTKFVAGNMKLEFPDVPVVIPFFPGSGVPEYATAKGPVLVIWRGETADDPTISPSFANDLVRSGIHVQELKTLTLPYLFSDGKRSFSIGYSWVEGGAK</sequence>
<dbReference type="PANTHER" id="PTHR33908">
    <property type="entry name" value="MANNOSYLTRANSFERASE YKCB-RELATED"/>
    <property type="match status" value="1"/>
</dbReference>
<keyword evidence="7 8" id="KW-0472">Membrane</keyword>
<evidence type="ECO:0000259" key="9">
    <source>
        <dbReference type="Pfam" id="PF13231"/>
    </source>
</evidence>
<proteinExistence type="predicted"/>
<keyword evidence="5 8" id="KW-0812">Transmembrane</keyword>
<dbReference type="GO" id="GO:0016763">
    <property type="term" value="F:pentosyltransferase activity"/>
    <property type="evidence" value="ECO:0007669"/>
    <property type="project" value="TreeGrafter"/>
</dbReference>
<evidence type="ECO:0000256" key="4">
    <source>
        <dbReference type="ARBA" id="ARBA00022679"/>
    </source>
</evidence>
<keyword evidence="3" id="KW-0328">Glycosyltransferase</keyword>
<feature type="transmembrane region" description="Helical" evidence="8">
    <location>
        <begin position="261"/>
        <end position="283"/>
    </location>
</feature>
<dbReference type="PANTHER" id="PTHR33908:SF11">
    <property type="entry name" value="MEMBRANE PROTEIN"/>
    <property type="match status" value="1"/>
</dbReference>
<reference evidence="10 11" key="1">
    <citation type="submission" date="2012-02" db="EMBL/GenBank/DDBJ databases">
        <title>Improved High-Quality Draft Sequence of Rhizobium leguminosarum bv. trifolii WSM2297.</title>
        <authorList>
            <consortium name="US DOE Joint Genome Institute"/>
            <person name="Lucas S."/>
            <person name="Han J."/>
            <person name="Lapidus A."/>
            <person name="Cheng J.-F."/>
            <person name="Goodwin L."/>
            <person name="Pitluck S."/>
            <person name="Peters L."/>
            <person name="Ovchinnikova G."/>
            <person name="Zhang X."/>
            <person name="Detter J.C."/>
            <person name="Han C."/>
            <person name="Tapia R."/>
            <person name="Land M."/>
            <person name="Hauser L."/>
            <person name="Kyrpides N."/>
            <person name="Ivanova N."/>
            <person name="Pagani I."/>
            <person name="Brau L."/>
            <person name="Yates R."/>
            <person name="O'Hara G."/>
            <person name="Rui T."/>
            <person name="Howieson J."/>
            <person name="Reeve W."/>
            <person name="Woyke T."/>
        </authorList>
    </citation>
    <scope>NUCLEOTIDE SEQUENCE [LARGE SCALE GENOMIC DNA]</scope>
    <source>
        <strain evidence="10 11">WSM2297</strain>
    </source>
</reference>
<name>J0KMJ0_RHILT</name>
<gene>
    <name evidence="10" type="ORF">Rleg4DRAFT_0151</name>
</gene>
<accession>J0KMJ0</accession>
<dbReference type="InterPro" id="IPR050297">
    <property type="entry name" value="LipidA_mod_glycosyltrf_83"/>
</dbReference>